<dbReference type="AlphaFoldDB" id="A0AAN9T1R1"/>
<dbReference type="EMBL" id="JAYMYS010000001">
    <property type="protein sequence ID" value="KAK7410638.1"/>
    <property type="molecule type" value="Genomic_DNA"/>
</dbReference>
<accession>A0AAN9T1R1</accession>
<organism evidence="1 2">
    <name type="scientific">Psophocarpus tetragonolobus</name>
    <name type="common">Winged bean</name>
    <name type="synonym">Dolichos tetragonolobus</name>
    <dbReference type="NCBI Taxonomy" id="3891"/>
    <lineage>
        <taxon>Eukaryota</taxon>
        <taxon>Viridiplantae</taxon>
        <taxon>Streptophyta</taxon>
        <taxon>Embryophyta</taxon>
        <taxon>Tracheophyta</taxon>
        <taxon>Spermatophyta</taxon>
        <taxon>Magnoliopsida</taxon>
        <taxon>eudicotyledons</taxon>
        <taxon>Gunneridae</taxon>
        <taxon>Pentapetalae</taxon>
        <taxon>rosids</taxon>
        <taxon>fabids</taxon>
        <taxon>Fabales</taxon>
        <taxon>Fabaceae</taxon>
        <taxon>Papilionoideae</taxon>
        <taxon>50 kb inversion clade</taxon>
        <taxon>NPAAA clade</taxon>
        <taxon>indigoferoid/millettioid clade</taxon>
        <taxon>Phaseoleae</taxon>
        <taxon>Psophocarpus</taxon>
    </lineage>
</organism>
<evidence type="ECO:0000313" key="2">
    <source>
        <dbReference type="Proteomes" id="UP001386955"/>
    </source>
</evidence>
<protein>
    <submittedName>
        <fullName evidence="1">Uncharacterized protein</fullName>
    </submittedName>
</protein>
<dbReference type="Proteomes" id="UP001386955">
    <property type="component" value="Unassembled WGS sequence"/>
</dbReference>
<keyword evidence="2" id="KW-1185">Reference proteome</keyword>
<proteinExistence type="predicted"/>
<reference evidence="1 2" key="1">
    <citation type="submission" date="2024-01" db="EMBL/GenBank/DDBJ databases">
        <title>The genomes of 5 underutilized Papilionoideae crops provide insights into root nodulation and disease resistanc.</title>
        <authorList>
            <person name="Jiang F."/>
        </authorList>
    </citation>
    <scope>NUCLEOTIDE SEQUENCE [LARGE SCALE GENOMIC DNA]</scope>
    <source>
        <strain evidence="1">DUOXIRENSHENG_FW03</strain>
        <tissue evidence="1">Leaves</tissue>
    </source>
</reference>
<gene>
    <name evidence="1" type="ORF">VNO78_01583</name>
</gene>
<comment type="caution">
    <text evidence="1">The sequence shown here is derived from an EMBL/GenBank/DDBJ whole genome shotgun (WGS) entry which is preliminary data.</text>
</comment>
<sequence length="100" mass="11241">MLGFALTLRVHRQHPNHIYKACAGTQYLGRQNIFDHLLSASIQNTLHTEMMALRADSDYAFCSLASIVMSFHVYPKARKSTIVLQPTKNISHSKNAANVK</sequence>
<name>A0AAN9T1R1_PSOTE</name>
<evidence type="ECO:0000313" key="1">
    <source>
        <dbReference type="EMBL" id="KAK7410638.1"/>
    </source>
</evidence>